<evidence type="ECO:0000313" key="2">
    <source>
        <dbReference type="Proteomes" id="UP000076079"/>
    </source>
</evidence>
<dbReference type="AlphaFoldDB" id="A0A143PND3"/>
<keyword evidence="2" id="KW-1185">Reference proteome</keyword>
<dbReference type="EMBL" id="CP015136">
    <property type="protein sequence ID" value="AMY09269.1"/>
    <property type="molecule type" value="Genomic_DNA"/>
</dbReference>
<accession>A0A143PND3</accession>
<organism evidence="1 2">
    <name type="scientific">Luteitalea pratensis</name>
    <dbReference type="NCBI Taxonomy" id="1855912"/>
    <lineage>
        <taxon>Bacteria</taxon>
        <taxon>Pseudomonadati</taxon>
        <taxon>Acidobacteriota</taxon>
        <taxon>Vicinamibacteria</taxon>
        <taxon>Vicinamibacterales</taxon>
        <taxon>Vicinamibacteraceae</taxon>
        <taxon>Luteitalea</taxon>
    </lineage>
</organism>
<sequence length="330" mass="37177">MAALRELTILSPYEYSFAGQSIRVAEQPSLAAGGTVSPQEAMLGALQAQFYGSVYNRTFAGRTIPQAPSRLTNMTNELSRANPGRERWDHGWQVYQVMPNGVVQAHKHGNAQMFYPGQYIPLGGTTGSQVSVQNGAIVSAYLAKELRNFQDGFYVVLSENVQPFYEQTTLVRIYWHLRPEGAVPMVRELISRFNRFQVPFRFKCLAYPELYDRFDAGVLFVGRRQWDITALLVEELYTKLVDYLKPEVPLFSKRLAPGLAFAEDPGNGESFGTSRCRLIAEGVWTSYQRGVHTESARLEHIVDAFVRAGIPPERPWLNPGSVDIYDVRVT</sequence>
<name>A0A143PND3_LUTPR</name>
<protein>
    <submittedName>
        <fullName evidence="1">Uncharacterized protein</fullName>
    </submittedName>
</protein>
<proteinExistence type="predicted"/>
<dbReference type="STRING" id="1855912.LuPra_02482"/>
<dbReference type="Proteomes" id="UP000076079">
    <property type="component" value="Chromosome"/>
</dbReference>
<gene>
    <name evidence="1" type="ORF">LuPra_02482</name>
</gene>
<dbReference type="KEGG" id="abac:LuPra_02482"/>
<reference evidence="1 2" key="1">
    <citation type="journal article" date="2016" name="Genome Announc.">
        <title>First Complete Genome Sequence of a Subdivision 6 Acidobacterium Strain.</title>
        <authorList>
            <person name="Huang S."/>
            <person name="Vieira S."/>
            <person name="Bunk B."/>
            <person name="Riedel T."/>
            <person name="Sproer C."/>
            <person name="Overmann J."/>
        </authorList>
    </citation>
    <scope>NUCLEOTIDE SEQUENCE [LARGE SCALE GENOMIC DNA]</scope>
    <source>
        <strain evidence="2">DSM 100886 HEG_-6_39</strain>
    </source>
</reference>
<evidence type="ECO:0000313" key="1">
    <source>
        <dbReference type="EMBL" id="AMY09269.1"/>
    </source>
</evidence>
<dbReference type="Pfam" id="PF17914">
    <property type="entry name" value="HopA1"/>
    <property type="match status" value="1"/>
</dbReference>
<dbReference type="InterPro" id="IPR040871">
    <property type="entry name" value="HopA1"/>
</dbReference>
<reference evidence="2" key="2">
    <citation type="submission" date="2016-04" db="EMBL/GenBank/DDBJ databases">
        <title>First Complete Genome Sequence of a Subdivision 6 Acidobacterium.</title>
        <authorList>
            <person name="Huang S."/>
            <person name="Vieira S."/>
            <person name="Bunk B."/>
            <person name="Riedel T."/>
            <person name="Sproeer C."/>
            <person name="Overmann J."/>
        </authorList>
    </citation>
    <scope>NUCLEOTIDE SEQUENCE [LARGE SCALE GENOMIC DNA]</scope>
    <source>
        <strain evidence="2">DSM 100886 HEG_-6_39</strain>
    </source>
</reference>